<accession>A0AAN6Y0R8</accession>
<evidence type="ECO:0000313" key="2">
    <source>
        <dbReference type="Proteomes" id="UP001301769"/>
    </source>
</evidence>
<comment type="caution">
    <text evidence="1">The sequence shown here is derived from an EMBL/GenBank/DDBJ whole genome shotgun (WGS) entry which is preliminary data.</text>
</comment>
<dbReference type="PANTHER" id="PTHR40619">
    <property type="entry name" value="FUNGAL STAND N-TERMINAL GOODBYE DOMAIN-CONTAINING PROTEIN"/>
    <property type="match status" value="1"/>
</dbReference>
<gene>
    <name evidence="1" type="ORF">QBC37DRAFT_429270</name>
</gene>
<organism evidence="1 2">
    <name type="scientific">Rhypophila decipiens</name>
    <dbReference type="NCBI Taxonomy" id="261697"/>
    <lineage>
        <taxon>Eukaryota</taxon>
        <taxon>Fungi</taxon>
        <taxon>Dikarya</taxon>
        <taxon>Ascomycota</taxon>
        <taxon>Pezizomycotina</taxon>
        <taxon>Sordariomycetes</taxon>
        <taxon>Sordariomycetidae</taxon>
        <taxon>Sordariales</taxon>
        <taxon>Naviculisporaceae</taxon>
        <taxon>Rhypophila</taxon>
    </lineage>
</organism>
<dbReference type="PANTHER" id="PTHR40619:SF3">
    <property type="entry name" value="FUNGAL STAND N-TERMINAL GOODBYE DOMAIN-CONTAINING PROTEIN"/>
    <property type="match status" value="1"/>
</dbReference>
<protein>
    <submittedName>
        <fullName evidence="1">Uncharacterized protein</fullName>
    </submittedName>
</protein>
<keyword evidence="2" id="KW-1185">Reference proteome</keyword>
<sequence length="641" mass="71181">MADQDIGKKYLVRNFIESRAATIHPVFGVPAHFDMSSSTYGLRSVHVLQETIDKVKENEKSLPLDFDVRNCTWETVLAELERAQEDDEKRGKKWHHKAWRITGSAVPLFGPGLSAFPDELCVLHGGLAVIFSIARHRAQHRAKILAAFEDIPRAIMMARKKAQAFPRDKTNCDTVRLHDSIDDLTLTLLEVLPELIKILNPDTFVSRATSSLKGDKIDDFLERIARSSRHTRDCADILIDFTIKDIHKTVNDHHQVSQNIYADTRNTVTSVDDLRGQVGELLRRQQSLQDTLDAISGKNGLFQFVVELLNNPQLNITSPPPEYSPGVAGLSPRDALMSSPAREATAESVLTAMELLNLLEVQLLGPIEEETQYLYRGRSIDNALLSRAAYMLQTPQVRHLLSAPSAGVVLVDSCNSIADRSLLGSSLTPVSFICATLTQALRRQSAPSPVVLVFFCGSHVTYKDALRGPLGLVRSLLAQLVLELLKNRWVSEEDPMTGVSLPDEPDEDGSGGGVYLADLCGLFHSLLRLIPQGTSVYCIVDGISCYHDRAEDDQEEEEWSEDYAVVMETFAGITADESSEACWFKLLLTSLSSMGPESERGLDRWMKPHQYQRVSMRSGRTGAGTVQRSMRAAGLRDVDMQ</sequence>
<dbReference type="Proteomes" id="UP001301769">
    <property type="component" value="Unassembled WGS sequence"/>
</dbReference>
<proteinExistence type="predicted"/>
<dbReference type="EMBL" id="MU858184">
    <property type="protein sequence ID" value="KAK4210103.1"/>
    <property type="molecule type" value="Genomic_DNA"/>
</dbReference>
<reference evidence="1" key="2">
    <citation type="submission" date="2023-05" db="EMBL/GenBank/DDBJ databases">
        <authorList>
            <consortium name="Lawrence Berkeley National Laboratory"/>
            <person name="Steindorff A."/>
            <person name="Hensen N."/>
            <person name="Bonometti L."/>
            <person name="Westerberg I."/>
            <person name="Brannstrom I.O."/>
            <person name="Guillou S."/>
            <person name="Cros-Aarteil S."/>
            <person name="Calhoun S."/>
            <person name="Haridas S."/>
            <person name="Kuo A."/>
            <person name="Mondo S."/>
            <person name="Pangilinan J."/>
            <person name="Riley R."/>
            <person name="Labutti K."/>
            <person name="Andreopoulos B."/>
            <person name="Lipzen A."/>
            <person name="Chen C."/>
            <person name="Yanf M."/>
            <person name="Daum C."/>
            <person name="Ng V."/>
            <person name="Clum A."/>
            <person name="Ohm R."/>
            <person name="Martin F."/>
            <person name="Silar P."/>
            <person name="Natvig D."/>
            <person name="Lalanne C."/>
            <person name="Gautier V."/>
            <person name="Ament-Velasquez S.L."/>
            <person name="Kruys A."/>
            <person name="Hutchinson M.I."/>
            <person name="Powell A.J."/>
            <person name="Barry K."/>
            <person name="Miller A.N."/>
            <person name="Grigoriev I.V."/>
            <person name="Debuchy R."/>
            <person name="Gladieux P."/>
            <person name="Thoren M.H."/>
            <person name="Johannesson H."/>
        </authorList>
    </citation>
    <scope>NUCLEOTIDE SEQUENCE</scope>
    <source>
        <strain evidence="1">PSN293</strain>
    </source>
</reference>
<evidence type="ECO:0000313" key="1">
    <source>
        <dbReference type="EMBL" id="KAK4210103.1"/>
    </source>
</evidence>
<name>A0AAN6Y0R8_9PEZI</name>
<dbReference type="AlphaFoldDB" id="A0AAN6Y0R8"/>
<reference evidence="1" key="1">
    <citation type="journal article" date="2023" name="Mol. Phylogenet. Evol.">
        <title>Genome-scale phylogeny and comparative genomics of the fungal order Sordariales.</title>
        <authorList>
            <person name="Hensen N."/>
            <person name="Bonometti L."/>
            <person name="Westerberg I."/>
            <person name="Brannstrom I.O."/>
            <person name="Guillou S."/>
            <person name="Cros-Aarteil S."/>
            <person name="Calhoun S."/>
            <person name="Haridas S."/>
            <person name="Kuo A."/>
            <person name="Mondo S."/>
            <person name="Pangilinan J."/>
            <person name="Riley R."/>
            <person name="LaButti K."/>
            <person name="Andreopoulos B."/>
            <person name="Lipzen A."/>
            <person name="Chen C."/>
            <person name="Yan M."/>
            <person name="Daum C."/>
            <person name="Ng V."/>
            <person name="Clum A."/>
            <person name="Steindorff A."/>
            <person name="Ohm R.A."/>
            <person name="Martin F."/>
            <person name="Silar P."/>
            <person name="Natvig D.O."/>
            <person name="Lalanne C."/>
            <person name="Gautier V."/>
            <person name="Ament-Velasquez S.L."/>
            <person name="Kruys A."/>
            <person name="Hutchinson M.I."/>
            <person name="Powell A.J."/>
            <person name="Barry K."/>
            <person name="Miller A.N."/>
            <person name="Grigoriev I.V."/>
            <person name="Debuchy R."/>
            <person name="Gladieux P."/>
            <person name="Hiltunen Thoren M."/>
            <person name="Johannesson H."/>
        </authorList>
    </citation>
    <scope>NUCLEOTIDE SEQUENCE</scope>
    <source>
        <strain evidence="1">PSN293</strain>
    </source>
</reference>